<dbReference type="Proteomes" id="UP000094622">
    <property type="component" value="Unassembled WGS sequence"/>
</dbReference>
<proteinExistence type="predicted"/>
<dbReference type="Pfam" id="PF00375">
    <property type="entry name" value="SDF"/>
    <property type="match status" value="1"/>
</dbReference>
<dbReference type="PANTHER" id="PTHR42865">
    <property type="entry name" value="PROTON/GLUTAMATE-ASPARTATE SYMPORTER"/>
    <property type="match status" value="1"/>
</dbReference>
<reference evidence="7 8" key="1">
    <citation type="submission" date="2016-07" db="EMBL/GenBank/DDBJ databases">
        <title>Draft Genome Sequence of Methylobrevis pamukkalensis PK2.</title>
        <authorList>
            <person name="Vasilenko O.V."/>
            <person name="Doronina N.V."/>
            <person name="Shmareva M.N."/>
            <person name="Tarlachkov S.V."/>
            <person name="Mustakhimov I."/>
            <person name="Trotsenko Y.A."/>
        </authorList>
    </citation>
    <scope>NUCLEOTIDE SEQUENCE [LARGE SCALE GENOMIC DNA]</scope>
    <source>
        <strain evidence="7 8">PK2</strain>
    </source>
</reference>
<accession>A0A1E3H1G8</accession>
<comment type="subcellular location">
    <subcellularLocation>
        <location evidence="1">Membrane</location>
        <topology evidence="1">Multi-pass membrane protein</topology>
    </subcellularLocation>
</comment>
<evidence type="ECO:0000256" key="3">
    <source>
        <dbReference type="ARBA" id="ARBA00022692"/>
    </source>
</evidence>
<feature type="transmembrane region" description="Helical" evidence="6">
    <location>
        <begin position="261"/>
        <end position="284"/>
    </location>
</feature>
<evidence type="ECO:0000256" key="2">
    <source>
        <dbReference type="ARBA" id="ARBA00022448"/>
    </source>
</evidence>
<dbReference type="EMBL" id="MCRJ01000059">
    <property type="protein sequence ID" value="ODN70173.1"/>
    <property type="molecule type" value="Genomic_DNA"/>
</dbReference>
<dbReference type="PANTHER" id="PTHR42865:SF10">
    <property type="entry name" value="SODIUM:DICARBOXYLATE SYMPORTER FAMILY PROTEIN"/>
    <property type="match status" value="1"/>
</dbReference>
<evidence type="ECO:0000256" key="1">
    <source>
        <dbReference type="ARBA" id="ARBA00004141"/>
    </source>
</evidence>
<keyword evidence="8" id="KW-1185">Reference proteome</keyword>
<keyword evidence="4 6" id="KW-1133">Transmembrane helix</keyword>
<evidence type="ECO:0000256" key="4">
    <source>
        <dbReference type="ARBA" id="ARBA00022989"/>
    </source>
</evidence>
<feature type="transmembrane region" description="Helical" evidence="6">
    <location>
        <begin position="230"/>
        <end position="249"/>
    </location>
</feature>
<evidence type="ECO:0000313" key="8">
    <source>
        <dbReference type="Proteomes" id="UP000094622"/>
    </source>
</evidence>
<feature type="transmembrane region" description="Helical" evidence="6">
    <location>
        <begin position="97"/>
        <end position="123"/>
    </location>
</feature>
<dbReference type="GO" id="GO:0005886">
    <property type="term" value="C:plasma membrane"/>
    <property type="evidence" value="ECO:0007669"/>
    <property type="project" value="TreeGrafter"/>
</dbReference>
<dbReference type="Gene3D" id="1.10.3860.10">
    <property type="entry name" value="Sodium:dicarboxylate symporter"/>
    <property type="match status" value="1"/>
</dbReference>
<dbReference type="AlphaFoldDB" id="A0A1E3H1G8"/>
<dbReference type="RefSeq" id="WP_069307106.1">
    <property type="nucleotide sequence ID" value="NZ_MCRJ01000059.1"/>
</dbReference>
<dbReference type="InterPro" id="IPR036458">
    <property type="entry name" value="Na:dicarbo_symporter_sf"/>
</dbReference>
<name>A0A1E3H1G8_9HYPH</name>
<dbReference type="PRINTS" id="PR00173">
    <property type="entry name" value="EDTRNSPORT"/>
</dbReference>
<sequence>MTAETASPVAARPARPSGGGRALFRRIVKLGQSPLAVLVAVVAGVLTGLYLPAFALALTPISDTYVGLLKMVVLPFIVSSIIFSLRALIHDPRAGSYLTGVFLSVIGVSALAVLVGGALALVMQPGVIEDRETAIALGHIVNQGTAIHTDLQMALNDLGGLPTQVGIVDALLTFIPDNVFHALSEGDTVKVLVFSLLFGFAVGSVPSGVSRSMSDALDTVYRTCLTLTNWFNYFLPLATFTMIAGQTAATGLGTLWLMVDFLLVIGLAALIITLVCFAIVAANAKTSMLHVLKAHQNVLVMAIATRSSTACIPATIETLVTGLAFAGWWPNCWCRSTPRWCAAARCFCSRSRRSSSPISTAAR</sequence>
<keyword evidence="5 6" id="KW-0472">Membrane</keyword>
<organism evidence="7 8">
    <name type="scientific">Methylobrevis pamukkalensis</name>
    <dbReference type="NCBI Taxonomy" id="1439726"/>
    <lineage>
        <taxon>Bacteria</taxon>
        <taxon>Pseudomonadati</taxon>
        <taxon>Pseudomonadota</taxon>
        <taxon>Alphaproteobacteria</taxon>
        <taxon>Hyphomicrobiales</taxon>
        <taxon>Pleomorphomonadaceae</taxon>
        <taxon>Methylobrevis</taxon>
    </lineage>
</organism>
<evidence type="ECO:0000313" key="7">
    <source>
        <dbReference type="EMBL" id="ODN70173.1"/>
    </source>
</evidence>
<evidence type="ECO:0000256" key="6">
    <source>
        <dbReference type="SAM" id="Phobius"/>
    </source>
</evidence>
<evidence type="ECO:0000256" key="5">
    <source>
        <dbReference type="ARBA" id="ARBA00023136"/>
    </source>
</evidence>
<dbReference type="GO" id="GO:0015293">
    <property type="term" value="F:symporter activity"/>
    <property type="evidence" value="ECO:0007669"/>
    <property type="project" value="InterPro"/>
</dbReference>
<gene>
    <name evidence="7" type="primary">gltP</name>
    <name evidence="7" type="ORF">A6302_02507</name>
</gene>
<dbReference type="InterPro" id="IPR001991">
    <property type="entry name" value="Na-dicarboxylate_symporter"/>
</dbReference>
<feature type="transmembrane region" description="Helical" evidence="6">
    <location>
        <begin position="64"/>
        <end position="85"/>
    </location>
</feature>
<keyword evidence="2" id="KW-0813">Transport</keyword>
<keyword evidence="3 6" id="KW-0812">Transmembrane</keyword>
<feature type="transmembrane region" description="Helical" evidence="6">
    <location>
        <begin position="35"/>
        <end position="58"/>
    </location>
</feature>
<dbReference type="OrthoDB" id="9766690at2"/>
<comment type="caution">
    <text evidence="7">The sequence shown here is derived from an EMBL/GenBank/DDBJ whole genome shotgun (WGS) entry which is preliminary data.</text>
</comment>
<protein>
    <submittedName>
        <fullName evidence="7">Proton glutamate symport protein</fullName>
    </submittedName>
</protein>
<dbReference type="SUPFAM" id="SSF118215">
    <property type="entry name" value="Proton glutamate symport protein"/>
    <property type="match status" value="1"/>
</dbReference>
<feature type="transmembrane region" description="Helical" evidence="6">
    <location>
        <begin position="191"/>
        <end position="209"/>
    </location>
</feature>